<evidence type="ECO:0000313" key="2">
    <source>
        <dbReference type="EMBL" id="QIK64383.1"/>
    </source>
</evidence>
<name>A0A6G7XIL0_9MICO</name>
<keyword evidence="1" id="KW-0472">Membrane</keyword>
<keyword evidence="3" id="KW-1185">Reference proteome</keyword>
<gene>
    <name evidence="2" type="ORF">G7068_15090</name>
</gene>
<dbReference type="AlphaFoldDB" id="A0A6G7XIL0"/>
<dbReference type="KEGG" id="lvi:G7068_15090"/>
<dbReference type="EMBL" id="CP049863">
    <property type="protein sequence ID" value="QIK64383.1"/>
    <property type="molecule type" value="Genomic_DNA"/>
</dbReference>
<evidence type="ECO:0000256" key="1">
    <source>
        <dbReference type="SAM" id="Phobius"/>
    </source>
</evidence>
<keyword evidence="1" id="KW-0812">Transmembrane</keyword>
<evidence type="ECO:0008006" key="4">
    <source>
        <dbReference type="Google" id="ProtNLM"/>
    </source>
</evidence>
<feature type="transmembrane region" description="Helical" evidence="1">
    <location>
        <begin position="28"/>
        <end position="54"/>
    </location>
</feature>
<evidence type="ECO:0000313" key="3">
    <source>
        <dbReference type="Proteomes" id="UP000502677"/>
    </source>
</evidence>
<dbReference type="RefSeq" id="WP_166292716.1">
    <property type="nucleotide sequence ID" value="NZ_CP049863.1"/>
</dbReference>
<sequence length="201" mass="20680">MSHQSRCSPRGQHGLRIRNEPRFSRTRTLAISTLSTGVAAALAVSMAGGTYAWLNARTTAPGATLRSGSFELLIDGAGSTVLDPFTASPLSPAARPFSVTNSGDTPAKLTAVATTNSAPTLLDHTTARLTPVANKASCVVGSTAPNASLRGFATPPDFFTLPAASTQWFCFELGITPNPPETASGQEISFALTITGDQGGS</sequence>
<protein>
    <recommendedName>
        <fullName evidence="4">SipW-cognate class signal peptide</fullName>
    </recommendedName>
</protein>
<reference evidence="2 3" key="1">
    <citation type="submission" date="2020-03" db="EMBL/GenBank/DDBJ databases">
        <title>Leucobacter sp. nov., isolated from beetles.</title>
        <authorList>
            <person name="Hyun D.-W."/>
            <person name="Bae J.-W."/>
        </authorList>
    </citation>
    <scope>NUCLEOTIDE SEQUENCE [LARGE SCALE GENOMIC DNA]</scope>
    <source>
        <strain evidence="2 3">HDW9C</strain>
    </source>
</reference>
<dbReference type="Proteomes" id="UP000502677">
    <property type="component" value="Chromosome"/>
</dbReference>
<organism evidence="2 3">
    <name type="scientific">Leucobacter viscericola</name>
    <dbReference type="NCBI Taxonomy" id="2714935"/>
    <lineage>
        <taxon>Bacteria</taxon>
        <taxon>Bacillati</taxon>
        <taxon>Actinomycetota</taxon>
        <taxon>Actinomycetes</taxon>
        <taxon>Micrococcales</taxon>
        <taxon>Microbacteriaceae</taxon>
        <taxon>Leucobacter</taxon>
    </lineage>
</organism>
<accession>A0A6G7XIL0</accession>
<proteinExistence type="predicted"/>
<keyword evidence="1" id="KW-1133">Transmembrane helix</keyword>